<dbReference type="AlphaFoldDB" id="D4DEK1"/>
<comment type="caution">
    <text evidence="2">The sequence shown here is derived from an EMBL/GenBank/DDBJ whole genome shotgun (WGS) entry which is preliminary data.</text>
</comment>
<feature type="region of interest" description="Disordered" evidence="1">
    <location>
        <begin position="49"/>
        <end position="80"/>
    </location>
</feature>
<accession>D4DEK1</accession>
<evidence type="ECO:0000313" key="3">
    <source>
        <dbReference type="Proteomes" id="UP000008383"/>
    </source>
</evidence>
<dbReference type="HOGENOM" id="CLU_2591512_0_0_1"/>
<protein>
    <submittedName>
        <fullName evidence="2">Uncharacterized protein</fullName>
    </submittedName>
</protein>
<gene>
    <name evidence="2" type="ORF">TRV_05568</name>
</gene>
<evidence type="ECO:0000256" key="1">
    <source>
        <dbReference type="SAM" id="MobiDB-lite"/>
    </source>
</evidence>
<dbReference type="RefSeq" id="XP_003020343.1">
    <property type="nucleotide sequence ID" value="XM_003020297.1"/>
</dbReference>
<dbReference type="EMBL" id="ACYE01000298">
    <property type="protein sequence ID" value="EFE39725.1"/>
    <property type="molecule type" value="Genomic_DNA"/>
</dbReference>
<dbReference type="GeneID" id="9584082"/>
<name>D4DEK1_TRIVH</name>
<reference evidence="3" key="1">
    <citation type="journal article" date="2011" name="Genome Biol.">
        <title>Comparative and functional genomics provide insights into the pathogenicity of dermatophytic fungi.</title>
        <authorList>
            <person name="Burmester A."/>
            <person name="Shelest E."/>
            <person name="Gloeckner G."/>
            <person name="Heddergott C."/>
            <person name="Schindler S."/>
            <person name="Staib P."/>
            <person name="Heidel A."/>
            <person name="Felder M."/>
            <person name="Petzold A."/>
            <person name="Szafranski K."/>
            <person name="Feuermann M."/>
            <person name="Pedruzzi I."/>
            <person name="Priebe S."/>
            <person name="Groth M."/>
            <person name="Winkler R."/>
            <person name="Li W."/>
            <person name="Kniemeyer O."/>
            <person name="Schroeckh V."/>
            <person name="Hertweck C."/>
            <person name="Hube B."/>
            <person name="White T.C."/>
            <person name="Platzer M."/>
            <person name="Guthke R."/>
            <person name="Heitman J."/>
            <person name="Woestemeyer J."/>
            <person name="Zipfel P.F."/>
            <person name="Monod M."/>
            <person name="Brakhage A.A."/>
        </authorList>
    </citation>
    <scope>NUCLEOTIDE SEQUENCE [LARGE SCALE GENOMIC DNA]</scope>
    <source>
        <strain evidence="3">HKI 0517</strain>
    </source>
</reference>
<proteinExistence type="predicted"/>
<dbReference type="KEGG" id="tve:TRV_05568"/>
<feature type="compositionally biased region" description="Basic residues" evidence="1">
    <location>
        <begin position="66"/>
        <end position="80"/>
    </location>
</feature>
<keyword evidence="3" id="KW-1185">Reference proteome</keyword>
<organism evidence="2 3">
    <name type="scientific">Trichophyton verrucosum (strain HKI 0517)</name>
    <dbReference type="NCBI Taxonomy" id="663202"/>
    <lineage>
        <taxon>Eukaryota</taxon>
        <taxon>Fungi</taxon>
        <taxon>Dikarya</taxon>
        <taxon>Ascomycota</taxon>
        <taxon>Pezizomycotina</taxon>
        <taxon>Eurotiomycetes</taxon>
        <taxon>Eurotiomycetidae</taxon>
        <taxon>Onygenales</taxon>
        <taxon>Arthrodermataceae</taxon>
        <taxon>Trichophyton</taxon>
    </lineage>
</organism>
<sequence length="80" mass="9776">MLVGESKGYRKEEDIYKEREREKVEEEEEGWKKWRSKGRERALSTFFLAGEEGKRTPPRGEAEERKKKKKKMMMMMMMKR</sequence>
<feature type="compositionally biased region" description="Basic and acidic residues" evidence="1">
    <location>
        <begin position="51"/>
        <end position="65"/>
    </location>
</feature>
<evidence type="ECO:0000313" key="2">
    <source>
        <dbReference type="EMBL" id="EFE39725.1"/>
    </source>
</evidence>
<dbReference type="Proteomes" id="UP000008383">
    <property type="component" value="Unassembled WGS sequence"/>
</dbReference>